<dbReference type="SMART" id="SM00062">
    <property type="entry name" value="PBPb"/>
    <property type="match status" value="1"/>
</dbReference>
<evidence type="ECO:0000313" key="7">
    <source>
        <dbReference type="Proteomes" id="UP000826725"/>
    </source>
</evidence>
<evidence type="ECO:0000259" key="5">
    <source>
        <dbReference type="SMART" id="SM00062"/>
    </source>
</evidence>
<dbReference type="AlphaFoldDB" id="A0A8D5JH77"/>
<evidence type="ECO:0000256" key="3">
    <source>
        <dbReference type="ARBA" id="ARBA00022729"/>
    </source>
</evidence>
<feature type="domain" description="Solute-binding protein family 3/N-terminal" evidence="5">
    <location>
        <begin position="37"/>
        <end position="267"/>
    </location>
</feature>
<reference evidence="6" key="1">
    <citation type="submission" date="2020-09" db="EMBL/GenBank/DDBJ databases">
        <title>Desulfogranum mesoprofundum gen. nov., sp. nov., a novel mesophilic, sulfate-reducing chemolithoautotroph isolated from a deep-sea hydrothermal vent chimney in the Suiyo Seamount.</title>
        <authorList>
            <person name="Hashimoto Y."/>
            <person name="Nakagawa S."/>
        </authorList>
    </citation>
    <scope>NUCLEOTIDE SEQUENCE</scope>
    <source>
        <strain evidence="6">KT2</strain>
    </source>
</reference>
<dbReference type="KEGG" id="dbk:DGMP_18070"/>
<name>A0A8D5JH77_9BACT</name>
<dbReference type="PANTHER" id="PTHR30085:SF7">
    <property type="entry name" value="AMINO-ACID ABC TRANSPORTER-BINDING PROTEIN YHDW-RELATED"/>
    <property type="match status" value="1"/>
</dbReference>
<gene>
    <name evidence="6" type="ORF">DGMP_18070</name>
</gene>
<dbReference type="Proteomes" id="UP000826725">
    <property type="component" value="Chromosome"/>
</dbReference>
<accession>A0A8D5JH77</accession>
<dbReference type="Pfam" id="PF00497">
    <property type="entry name" value="SBP_bac_3"/>
    <property type="match status" value="1"/>
</dbReference>
<dbReference type="EMBL" id="AP024086">
    <property type="protein sequence ID" value="BCL61114.1"/>
    <property type="molecule type" value="Genomic_DNA"/>
</dbReference>
<comment type="similarity">
    <text evidence="1">Belongs to the bacterial solute-binding protein 3 family.</text>
</comment>
<evidence type="ECO:0000256" key="1">
    <source>
        <dbReference type="ARBA" id="ARBA00010333"/>
    </source>
</evidence>
<evidence type="ECO:0000256" key="2">
    <source>
        <dbReference type="ARBA" id="ARBA00022448"/>
    </source>
</evidence>
<keyword evidence="2" id="KW-0813">Transport</keyword>
<dbReference type="InterPro" id="IPR001638">
    <property type="entry name" value="Solute-binding_3/MltF_N"/>
</dbReference>
<evidence type="ECO:0000256" key="4">
    <source>
        <dbReference type="SAM" id="SignalP"/>
    </source>
</evidence>
<proteinExistence type="inferred from homology"/>
<dbReference type="InterPro" id="IPR051455">
    <property type="entry name" value="Bact_solute-bind_prot3"/>
</dbReference>
<dbReference type="CDD" id="cd13692">
    <property type="entry name" value="PBP2_BztA"/>
    <property type="match status" value="1"/>
</dbReference>
<dbReference type="RefSeq" id="WP_228857164.1">
    <property type="nucleotide sequence ID" value="NZ_AP024086.1"/>
</dbReference>
<dbReference type="GO" id="GO:0006865">
    <property type="term" value="P:amino acid transport"/>
    <property type="evidence" value="ECO:0007669"/>
    <property type="project" value="TreeGrafter"/>
</dbReference>
<dbReference type="PANTHER" id="PTHR30085">
    <property type="entry name" value="AMINO ACID ABC TRANSPORTER PERMEASE"/>
    <property type="match status" value="1"/>
</dbReference>
<sequence length="342" mass="36977">MRNLKSLFIGCTLILSSASLVFAGNGDTLKAVKAKGYIQVGVNGDLFGFGKADQKGVWKGLDVDTARAVAVAVFGDYKDHVRYTPLTAKTRFTALQSKEIDLLCRNATQTLGRDTALGLDFVQVNYYDGQGFMVPKALGVNSAKELSGATVCVLPGTTTEQNAADFFRSNKMDWKTVTIESTAELSQAFFAGRCDVMTSDASQLAGIRASAPDPGKYKILPEIISKEPLAPAVRHGDNQWKDIVNYAVLAMINAEELGITSKNVDEKLKSNDPKVQRFLGVTPGNGKALGVDEKFAYNIIKKVGNYGEIFERNVGVNTPLGIERGLNALWTNGGLMYSPPFK</sequence>
<feature type="chain" id="PRO_5034410324" evidence="4">
    <location>
        <begin position="24"/>
        <end position="342"/>
    </location>
</feature>
<evidence type="ECO:0000313" key="6">
    <source>
        <dbReference type="EMBL" id="BCL61114.1"/>
    </source>
</evidence>
<organism evidence="6 7">
    <name type="scientific">Desulfomarina profundi</name>
    <dbReference type="NCBI Taxonomy" id="2772557"/>
    <lineage>
        <taxon>Bacteria</taxon>
        <taxon>Pseudomonadati</taxon>
        <taxon>Thermodesulfobacteriota</taxon>
        <taxon>Desulfobulbia</taxon>
        <taxon>Desulfobulbales</taxon>
        <taxon>Desulfobulbaceae</taxon>
        <taxon>Desulfomarina</taxon>
    </lineage>
</organism>
<keyword evidence="3 4" id="KW-0732">Signal</keyword>
<feature type="signal peptide" evidence="4">
    <location>
        <begin position="1"/>
        <end position="23"/>
    </location>
</feature>
<keyword evidence="7" id="KW-1185">Reference proteome</keyword>
<protein>
    <submittedName>
        <fullName evidence="6">Amino acid ABC transporter substrate-binding protein</fullName>
    </submittedName>
</protein>